<feature type="compositionally biased region" description="Polar residues" evidence="10">
    <location>
        <begin position="668"/>
        <end position="683"/>
    </location>
</feature>
<evidence type="ECO:0000256" key="1">
    <source>
        <dbReference type="ARBA" id="ARBA00004123"/>
    </source>
</evidence>
<feature type="compositionally biased region" description="Polar residues" evidence="10">
    <location>
        <begin position="230"/>
        <end position="247"/>
    </location>
</feature>
<keyword evidence="7 9" id="KW-0539">Nucleus</keyword>
<evidence type="ECO:0000256" key="6">
    <source>
        <dbReference type="ARBA" id="ARBA00023163"/>
    </source>
</evidence>
<proteinExistence type="inferred from homology"/>
<gene>
    <name evidence="13" type="ORF">RD792_014098</name>
</gene>
<evidence type="ECO:0000256" key="3">
    <source>
        <dbReference type="ARBA" id="ARBA00023012"/>
    </source>
</evidence>
<evidence type="ECO:0000256" key="10">
    <source>
        <dbReference type="SAM" id="MobiDB-lite"/>
    </source>
</evidence>
<feature type="compositionally biased region" description="Low complexity" evidence="10">
    <location>
        <begin position="220"/>
        <end position="229"/>
    </location>
</feature>
<name>A0ABR0CND4_9LAMI</name>
<comment type="subcellular location">
    <subcellularLocation>
        <location evidence="1 9">Nucleus</location>
    </subcellularLocation>
</comment>
<keyword evidence="3" id="KW-0902">Two-component regulatory system</keyword>
<evidence type="ECO:0000256" key="4">
    <source>
        <dbReference type="ARBA" id="ARBA00023015"/>
    </source>
</evidence>
<dbReference type="Gene3D" id="3.40.50.2300">
    <property type="match status" value="1"/>
</dbReference>
<evidence type="ECO:0000256" key="2">
    <source>
        <dbReference type="ARBA" id="ARBA00010330"/>
    </source>
</evidence>
<keyword evidence="4" id="KW-0805">Transcription regulation</keyword>
<dbReference type="PANTHER" id="PTHR43874:SF125">
    <property type="entry name" value="TWO-COMPONENT RESPONSE REGULATOR-LIKE APRR7"/>
    <property type="match status" value="1"/>
</dbReference>
<evidence type="ECO:0000259" key="12">
    <source>
        <dbReference type="PROSITE" id="PS51017"/>
    </source>
</evidence>
<evidence type="ECO:0000259" key="11">
    <source>
        <dbReference type="PROSITE" id="PS50110"/>
    </source>
</evidence>
<keyword evidence="14" id="KW-1185">Reference proteome</keyword>
<dbReference type="InterPro" id="IPR011006">
    <property type="entry name" value="CheY-like_superfamily"/>
</dbReference>
<dbReference type="InterPro" id="IPR010402">
    <property type="entry name" value="CCT_domain"/>
</dbReference>
<dbReference type="PANTHER" id="PTHR43874">
    <property type="entry name" value="TWO-COMPONENT RESPONSE REGULATOR"/>
    <property type="match status" value="1"/>
</dbReference>
<evidence type="ECO:0008006" key="15">
    <source>
        <dbReference type="Google" id="ProtNLM"/>
    </source>
</evidence>
<evidence type="ECO:0000256" key="9">
    <source>
        <dbReference type="PROSITE-ProRule" id="PRU00357"/>
    </source>
</evidence>
<dbReference type="SMART" id="SM00448">
    <property type="entry name" value="REC"/>
    <property type="match status" value="1"/>
</dbReference>
<feature type="domain" description="CCT" evidence="12">
    <location>
        <begin position="723"/>
        <end position="765"/>
    </location>
</feature>
<dbReference type="InterPro" id="IPR001789">
    <property type="entry name" value="Sig_transdc_resp-reg_receiver"/>
</dbReference>
<keyword evidence="5" id="KW-0090">Biological rhythms</keyword>
<feature type="region of interest" description="Disordered" evidence="10">
    <location>
        <begin position="220"/>
        <end position="273"/>
    </location>
</feature>
<evidence type="ECO:0000256" key="5">
    <source>
        <dbReference type="ARBA" id="ARBA00023108"/>
    </source>
</evidence>
<keyword evidence="6" id="KW-0804">Transcription</keyword>
<feature type="domain" description="Response regulatory" evidence="11">
    <location>
        <begin position="83"/>
        <end position="215"/>
    </location>
</feature>
<organism evidence="13 14">
    <name type="scientific">Penstemon davidsonii</name>
    <dbReference type="NCBI Taxonomy" id="160366"/>
    <lineage>
        <taxon>Eukaryota</taxon>
        <taxon>Viridiplantae</taxon>
        <taxon>Streptophyta</taxon>
        <taxon>Embryophyta</taxon>
        <taxon>Tracheophyta</taxon>
        <taxon>Spermatophyta</taxon>
        <taxon>Magnoliopsida</taxon>
        <taxon>eudicotyledons</taxon>
        <taxon>Gunneridae</taxon>
        <taxon>Pentapetalae</taxon>
        <taxon>asterids</taxon>
        <taxon>lamiids</taxon>
        <taxon>Lamiales</taxon>
        <taxon>Plantaginaceae</taxon>
        <taxon>Cheloneae</taxon>
        <taxon>Penstemon</taxon>
    </lineage>
</organism>
<dbReference type="Pfam" id="PF00072">
    <property type="entry name" value="Response_reg"/>
    <property type="match status" value="1"/>
</dbReference>
<evidence type="ECO:0000313" key="14">
    <source>
        <dbReference type="Proteomes" id="UP001291926"/>
    </source>
</evidence>
<reference evidence="13 14" key="1">
    <citation type="journal article" date="2023" name="bioRxiv">
        <title>Genome report: Whole genome sequence and annotation of Penstemon davidsonii.</title>
        <authorList>
            <person name="Ostevik K.L."/>
            <person name="Alabady M."/>
            <person name="Zhang M."/>
            <person name="Rausher M.D."/>
        </authorList>
    </citation>
    <scope>NUCLEOTIDE SEQUENCE [LARGE SCALE GENOMIC DNA]</scope>
    <source>
        <strain evidence="13">DNT005</strain>
        <tissue evidence="13">Whole leaf</tissue>
    </source>
</reference>
<comment type="caution">
    <text evidence="8">Lacks conserved residue(s) required for the propagation of feature annotation.</text>
</comment>
<evidence type="ECO:0000256" key="7">
    <source>
        <dbReference type="ARBA" id="ARBA00023242"/>
    </source>
</evidence>
<dbReference type="SUPFAM" id="SSF52172">
    <property type="entry name" value="CheY-like"/>
    <property type="match status" value="1"/>
</dbReference>
<dbReference type="InterPro" id="IPR045279">
    <property type="entry name" value="ARR-like"/>
</dbReference>
<sequence length="767" mass="85954">MNINASGEKDSLDEDKRLKDGVLGQRQRIPVNELKIDAANEVEKAGARSRMQVPSILQVQQQQKQPQGTVVCWERFLPVRSIRVLLVENDDSTRHIVAALLRNCNYEVFFSIIFNHSNCYAVMVAANGLQAWKILEELTNHIDLVLTEVVMPYLPGIPLLNKIMSHKSRKNIPVIMMSSHDSMGLVFKCLSNGAVDFLVKPIRKNELKNLWQHVWRRCHSSSGSGSESGTQTHKSVKSKISQNSDNSVSDDRENDGNNGLHVGDGSDDGSGAQNSWTMQAVEVDSTQTESPMDQVAECADSTCAQVIRSNAENSGDKRAHISIARGSHEHKQTDTVPEYKELETLITRNVEPKAENPVEIPLALVDSKLKSMAEFDCNAIITQIEIGQPNPTGECLIPVQKGESEEMTNNLINGREFESTRDVANISDNNNNATVDSGAPNYEHTLKRLRGVQDTWRSVEDDRYVVRRSEQSAFSRFGRWVTTPPNEIICSSSKIDNSVNIPKRESVGDLQAQSADRVVYLSSNSLNNNLDNKLPTHRSIMIDKSEAKLTTNLHPSASRTLKNDLRNTQTQVSLHMHRDMQTTNLRPETGSKQELLVQQPYHHNYHNHQHFHNLEQQSSSSNHGELSLEMLAEDSPYCGSKNDISGRMDGNQKNYSLNRNASGRIYGQNGNSNAVNAAETNAKSDVGQARKSGSEEASGSGSGNREDEDKLARRLAALSKFRQKKKDRCFTKKVANLIFYFLVRYQNRKRLAEQRPRVRGQFVKRTE</sequence>
<dbReference type="Pfam" id="PF06203">
    <property type="entry name" value="CCT"/>
    <property type="match status" value="1"/>
</dbReference>
<protein>
    <recommendedName>
        <fullName evidence="15">Two-component response regulator-like APRR7</fullName>
    </recommendedName>
</protein>
<evidence type="ECO:0000256" key="8">
    <source>
        <dbReference type="PROSITE-ProRule" id="PRU00169"/>
    </source>
</evidence>
<dbReference type="Proteomes" id="UP001291926">
    <property type="component" value="Unassembled WGS sequence"/>
</dbReference>
<accession>A0ABR0CND4</accession>
<comment type="similarity">
    <text evidence="2">Belongs to the ARR-like family.</text>
</comment>
<evidence type="ECO:0000313" key="13">
    <source>
        <dbReference type="EMBL" id="KAK4478609.1"/>
    </source>
</evidence>
<dbReference type="PROSITE" id="PS51017">
    <property type="entry name" value="CCT"/>
    <property type="match status" value="1"/>
</dbReference>
<dbReference type="PROSITE" id="PS50110">
    <property type="entry name" value="RESPONSE_REGULATORY"/>
    <property type="match status" value="1"/>
</dbReference>
<comment type="caution">
    <text evidence="13">The sequence shown here is derived from an EMBL/GenBank/DDBJ whole genome shotgun (WGS) entry which is preliminary data.</text>
</comment>
<feature type="compositionally biased region" description="Polar residues" evidence="10">
    <location>
        <begin position="651"/>
        <end position="661"/>
    </location>
</feature>
<feature type="region of interest" description="Disordered" evidence="10">
    <location>
        <begin position="639"/>
        <end position="709"/>
    </location>
</feature>
<dbReference type="EMBL" id="JAYDYQ010002687">
    <property type="protein sequence ID" value="KAK4478609.1"/>
    <property type="molecule type" value="Genomic_DNA"/>
</dbReference>